<evidence type="ECO:0000256" key="2">
    <source>
        <dbReference type="ARBA" id="ARBA00023002"/>
    </source>
</evidence>
<dbReference type="Pfam" id="PF07847">
    <property type="entry name" value="PCO_ADO"/>
    <property type="match status" value="2"/>
</dbReference>
<organism evidence="4 5">
    <name type="scientific">Cardiosporidium cionae</name>
    <dbReference type="NCBI Taxonomy" id="476202"/>
    <lineage>
        <taxon>Eukaryota</taxon>
        <taxon>Sar</taxon>
        <taxon>Alveolata</taxon>
        <taxon>Apicomplexa</taxon>
        <taxon>Aconoidasida</taxon>
        <taxon>Nephromycida</taxon>
        <taxon>Cardiosporidium</taxon>
    </lineage>
</organism>
<dbReference type="SUPFAM" id="SSF51182">
    <property type="entry name" value="RmlC-like cupins"/>
    <property type="match status" value="1"/>
</dbReference>
<gene>
    <name evidence="4" type="ORF">IE077_000623</name>
</gene>
<keyword evidence="1" id="KW-0479">Metal-binding</keyword>
<evidence type="ECO:0008006" key="6">
    <source>
        <dbReference type="Google" id="ProtNLM"/>
    </source>
</evidence>
<keyword evidence="5" id="KW-1185">Reference proteome</keyword>
<dbReference type="Proteomes" id="UP000823046">
    <property type="component" value="Unassembled WGS sequence"/>
</dbReference>
<dbReference type="PANTHER" id="PTHR22966">
    <property type="entry name" value="2-AMINOETHANETHIOL DIOXYGENASE"/>
    <property type="match status" value="1"/>
</dbReference>
<dbReference type="InterPro" id="IPR014710">
    <property type="entry name" value="RmlC-like_jellyroll"/>
</dbReference>
<reference evidence="4 5" key="1">
    <citation type="journal article" date="2020" name="bioRxiv">
        <title>Metabolic contributions of an alphaproteobacterial endosymbiont in the apicomplexan Cardiosporidium cionae.</title>
        <authorList>
            <person name="Hunter E.S."/>
            <person name="Paight C.J."/>
            <person name="Lane C.E."/>
        </authorList>
    </citation>
    <scope>NUCLEOTIDE SEQUENCE [LARGE SCALE GENOMIC DNA]</scope>
    <source>
        <strain evidence="4">ESH_2018</strain>
    </source>
</reference>
<keyword evidence="2" id="KW-0560">Oxidoreductase</keyword>
<dbReference type="InterPro" id="IPR011051">
    <property type="entry name" value="RmlC_Cupin_sf"/>
</dbReference>
<dbReference type="Gene3D" id="2.60.120.10">
    <property type="entry name" value="Jelly Rolls"/>
    <property type="match status" value="1"/>
</dbReference>
<name>A0ABQ7JFH0_9APIC</name>
<keyword evidence="3" id="KW-0408">Iron</keyword>
<dbReference type="PANTHER" id="PTHR22966:SF70">
    <property type="entry name" value="CYSTEINE DIOXYGENASE"/>
    <property type="match status" value="1"/>
</dbReference>
<sequence>MRTAGKYPCKLTSAFATDRSGSFVRIFCNNSCPLFSQSLGTVRGTSSSMHFRDLRMSSVPAILKARIYSNYCLWGVGYSSAKIPCYFSRNSFPLSCPNIVQREYSPSRGSFMFLSTRLGSLNKLGEPVGESASKINTMAINKMQAILNSAHAIFSGNNQEFRTPTFNEIFSLRKLLGKCTLEDCGYTETSLQQAIDDAPTSPETVHVIPIYSNEQFTIVVFVLRKGQVVDMHDHSGMVVVSKLLLGRLHMTVANLDEFSNFPSVIVPSSKVPFFGTLPPPAPSGTVFDGTIVFDDIISKDSSPIANSVSSSISPKADRAAAHLEYSPAPFSSSEMEECGNGLESLPSKIFPDTILAFPSAGNTHELRAEAPLSVFLDIIAPPYEIPKERICRFFQVLPQRHPKPSCVDRKTTDSRVNTRMRFKLLVSGGPEFFHSLPYGQHRKYPN</sequence>
<evidence type="ECO:0000313" key="4">
    <source>
        <dbReference type="EMBL" id="KAF8822400.1"/>
    </source>
</evidence>
<evidence type="ECO:0000313" key="5">
    <source>
        <dbReference type="Proteomes" id="UP000823046"/>
    </source>
</evidence>
<evidence type="ECO:0000256" key="3">
    <source>
        <dbReference type="ARBA" id="ARBA00023004"/>
    </source>
</evidence>
<protein>
    <recommendedName>
        <fullName evidence="6">Cysteine dioxygenase</fullName>
    </recommendedName>
</protein>
<dbReference type="EMBL" id="JADAQX010000057">
    <property type="protein sequence ID" value="KAF8822400.1"/>
    <property type="molecule type" value="Genomic_DNA"/>
</dbReference>
<proteinExistence type="predicted"/>
<accession>A0ABQ7JFH0</accession>
<evidence type="ECO:0000256" key="1">
    <source>
        <dbReference type="ARBA" id="ARBA00022723"/>
    </source>
</evidence>
<dbReference type="InterPro" id="IPR012864">
    <property type="entry name" value="PCO/ADO"/>
</dbReference>
<comment type="caution">
    <text evidence="4">The sequence shown here is derived from an EMBL/GenBank/DDBJ whole genome shotgun (WGS) entry which is preliminary data.</text>
</comment>